<dbReference type="Proteomes" id="UP001501265">
    <property type="component" value="Unassembled WGS sequence"/>
</dbReference>
<dbReference type="Pfam" id="PF01019">
    <property type="entry name" value="G_glu_transpept"/>
    <property type="match status" value="1"/>
</dbReference>
<dbReference type="InterPro" id="IPR052896">
    <property type="entry name" value="GGT-like_enzyme"/>
</dbReference>
<name>A0ABP9ASB9_9ACTN</name>
<dbReference type="InterPro" id="IPR043137">
    <property type="entry name" value="GGT_ssub_C"/>
</dbReference>
<dbReference type="InterPro" id="IPR029055">
    <property type="entry name" value="Ntn_hydrolases_N"/>
</dbReference>
<keyword evidence="2" id="KW-1185">Reference proteome</keyword>
<protein>
    <submittedName>
        <fullName evidence="1">Gamma-glutamyltransferase</fullName>
    </submittedName>
</protein>
<evidence type="ECO:0000313" key="1">
    <source>
        <dbReference type="EMBL" id="GAA4785549.1"/>
    </source>
</evidence>
<evidence type="ECO:0000313" key="2">
    <source>
        <dbReference type="Proteomes" id="UP001501265"/>
    </source>
</evidence>
<sequence length="608" mass="63892">MFTTRPTLQGTFGMVSSTHWLASQSAMAVLENGGNAYDAAVAGAFVLHVVEPHLNGPAGEVPILLAPAGGEVRVVCGQGVAPAGASVAHYRGLGLDLVPGTGPLAAAVPGAFDAWMLLLRDYGTKTLADVLAHAVGYAEHGHPPVENIGATVESVRELFETEWTSSADLYLPDGKAPRPGEPLRNPALAATWKRLLDEVAGAGDRVAQIEAARRVWRTGFIAEALVRQSRRPTMDTSGERRTGTLTAADLAGWSATYEAPATYDWNGWTVCKAGPWSQGPVLLQQLALLPPRLPAYGSADYVHLLIENCKLAMADREGWYGDAADVPLAELLSDTYNADRRTLVGDTASYALRPGHPGGRVPRLGAHASVAATGAPGTVPMGAGEPTVAKLPTSPVPGEPEAAADGGTRGDTCHLDIVDRWGNMVAATPSGGWLQSNPVVPELGFPLGTRLQMTWLEEGLPNSLTPGSRPRTTLTPSIALRDGVPVMAFGTPGGDQQDQWQLHFLLAVALREPVRGGLDLQGAIDAPNWHNDSFPGSFFPRGMRPGSVTVESRMPPEVVAGLRRRGHDVTVGDAWSEGRLCAVARDPGTGILSAAANARGMQGYAVGR</sequence>
<dbReference type="SUPFAM" id="SSF56235">
    <property type="entry name" value="N-terminal nucleophile aminohydrolases (Ntn hydrolases)"/>
    <property type="match status" value="1"/>
</dbReference>
<comment type="caution">
    <text evidence="1">The sequence shown here is derived from an EMBL/GenBank/DDBJ whole genome shotgun (WGS) entry which is preliminary data.</text>
</comment>
<dbReference type="Gene3D" id="3.60.20.40">
    <property type="match status" value="1"/>
</dbReference>
<dbReference type="EMBL" id="BAABIG010000007">
    <property type="protein sequence ID" value="GAA4785549.1"/>
    <property type="molecule type" value="Genomic_DNA"/>
</dbReference>
<dbReference type="RefSeq" id="WP_345617302.1">
    <property type="nucleotide sequence ID" value="NZ_BAABIG010000007.1"/>
</dbReference>
<reference evidence="2" key="1">
    <citation type="journal article" date="2019" name="Int. J. Syst. Evol. Microbiol.">
        <title>The Global Catalogue of Microorganisms (GCM) 10K type strain sequencing project: providing services to taxonomists for standard genome sequencing and annotation.</title>
        <authorList>
            <consortium name="The Broad Institute Genomics Platform"/>
            <consortium name="The Broad Institute Genome Sequencing Center for Infectious Disease"/>
            <person name="Wu L."/>
            <person name="Ma J."/>
        </authorList>
    </citation>
    <scope>NUCLEOTIDE SEQUENCE [LARGE SCALE GENOMIC DNA]</scope>
    <source>
        <strain evidence="2">JCM 18081</strain>
    </source>
</reference>
<accession>A0ABP9ASB9</accession>
<proteinExistence type="predicted"/>
<dbReference type="PRINTS" id="PR01210">
    <property type="entry name" value="GGTRANSPTASE"/>
</dbReference>
<organism evidence="1 2">
    <name type="scientific">Streptomyces ziwulingensis</name>
    <dbReference type="NCBI Taxonomy" id="1045501"/>
    <lineage>
        <taxon>Bacteria</taxon>
        <taxon>Bacillati</taxon>
        <taxon>Actinomycetota</taxon>
        <taxon>Actinomycetes</taxon>
        <taxon>Kitasatosporales</taxon>
        <taxon>Streptomycetaceae</taxon>
        <taxon>Streptomyces</taxon>
    </lineage>
</organism>
<dbReference type="PANTHER" id="PTHR43881">
    <property type="entry name" value="GAMMA-GLUTAMYLTRANSPEPTIDASE (AFU_ORTHOLOGUE AFUA_4G13580)"/>
    <property type="match status" value="1"/>
</dbReference>
<dbReference type="InterPro" id="IPR043138">
    <property type="entry name" value="GGT_lsub"/>
</dbReference>
<gene>
    <name evidence="1" type="ORF">GCM10023220_06590</name>
</gene>
<dbReference type="Gene3D" id="1.10.246.130">
    <property type="match status" value="1"/>
</dbReference>
<dbReference type="PANTHER" id="PTHR43881:SF1">
    <property type="entry name" value="GAMMA-GLUTAMYLTRANSPEPTIDASE (AFU_ORTHOLOGUE AFUA_4G13580)"/>
    <property type="match status" value="1"/>
</dbReference>